<feature type="transmembrane region" description="Helical" evidence="1">
    <location>
        <begin position="6"/>
        <end position="25"/>
    </location>
</feature>
<evidence type="ECO:0000313" key="2">
    <source>
        <dbReference type="EMBL" id="HDZ49928.1"/>
    </source>
</evidence>
<dbReference type="NCBIfam" id="TIGR04391">
    <property type="entry name" value="CcmD_alt_fam"/>
    <property type="match status" value="1"/>
</dbReference>
<organism evidence="2">
    <name type="scientific">Aerophobetes bacterium</name>
    <dbReference type="NCBI Taxonomy" id="2030807"/>
    <lineage>
        <taxon>Bacteria</taxon>
        <taxon>Candidatus Aerophobota</taxon>
    </lineage>
</organism>
<comment type="caution">
    <text evidence="2">The sequence shown here is derived from an EMBL/GenBank/DDBJ whole genome shotgun (WGS) entry which is preliminary data.</text>
</comment>
<reference evidence="2" key="1">
    <citation type="journal article" date="2020" name="mSystems">
        <title>Genome- and Community-Level Interaction Insights into Carbon Utilization and Element Cycling Functions of Hydrothermarchaeota in Hydrothermal Sediment.</title>
        <authorList>
            <person name="Zhou Z."/>
            <person name="Liu Y."/>
            <person name="Xu W."/>
            <person name="Pan J."/>
            <person name="Luo Z.H."/>
            <person name="Li M."/>
        </authorList>
    </citation>
    <scope>NUCLEOTIDE SEQUENCE [LARGE SCALE GENOMIC DNA]</scope>
    <source>
        <strain evidence="2">HyVt-329</strain>
    </source>
</reference>
<accession>A0A7C1RKD0</accession>
<dbReference type="Proteomes" id="UP000885667">
    <property type="component" value="Unassembled WGS sequence"/>
</dbReference>
<keyword evidence="1" id="KW-1133">Transmembrane helix</keyword>
<sequence length="48" mass="5714">MTNLSYLFAAYAVIWIGLFLYVFSLSRKTRRLEKMLTALKKSKKKKKK</sequence>
<evidence type="ECO:0000256" key="1">
    <source>
        <dbReference type="SAM" id="Phobius"/>
    </source>
</evidence>
<name>A0A7C1RKD0_UNCAE</name>
<keyword evidence="1" id="KW-0472">Membrane</keyword>
<gene>
    <name evidence="2" type="ORF">ENH69_01755</name>
</gene>
<dbReference type="EMBL" id="DRFT01000123">
    <property type="protein sequence ID" value="HDZ49928.1"/>
    <property type="molecule type" value="Genomic_DNA"/>
</dbReference>
<dbReference type="AlphaFoldDB" id="A0A7C1RKD0"/>
<proteinExistence type="predicted"/>
<protein>
    <submittedName>
        <fullName evidence="2">CcmD family protein</fullName>
    </submittedName>
</protein>
<keyword evidence="1" id="KW-0812">Transmembrane</keyword>
<dbReference type="InterPro" id="IPR030888">
    <property type="entry name" value="Put_ccm"/>
</dbReference>